<feature type="compositionally biased region" description="Low complexity" evidence="2">
    <location>
        <begin position="177"/>
        <end position="198"/>
    </location>
</feature>
<dbReference type="AlphaFoldDB" id="A0A0B7JQ28"/>
<dbReference type="Pfam" id="PF12937">
    <property type="entry name" value="F-box-like"/>
    <property type="match status" value="1"/>
</dbReference>
<organism evidence="4">
    <name type="scientific">Bionectria ochroleuca</name>
    <name type="common">Gliocladium roseum</name>
    <dbReference type="NCBI Taxonomy" id="29856"/>
    <lineage>
        <taxon>Eukaryota</taxon>
        <taxon>Fungi</taxon>
        <taxon>Dikarya</taxon>
        <taxon>Ascomycota</taxon>
        <taxon>Pezizomycotina</taxon>
        <taxon>Sordariomycetes</taxon>
        <taxon>Hypocreomycetidae</taxon>
        <taxon>Hypocreales</taxon>
        <taxon>Bionectriaceae</taxon>
        <taxon>Clonostachys</taxon>
    </lineage>
</organism>
<evidence type="ECO:0000313" key="4">
    <source>
        <dbReference type="EMBL" id="CEO44631.1"/>
    </source>
</evidence>
<dbReference type="Gene3D" id="1.20.1280.50">
    <property type="match status" value="1"/>
</dbReference>
<dbReference type="PANTHER" id="PTHR12874:SF9">
    <property type="entry name" value="F-BOX ONLY PROTEIN 48"/>
    <property type="match status" value="1"/>
</dbReference>
<proteinExistence type="predicted"/>
<dbReference type="PANTHER" id="PTHR12874">
    <property type="entry name" value="F-BOX ONLY PROTEIN 48-RELATED"/>
    <property type="match status" value="1"/>
</dbReference>
<feature type="domain" description="F-box" evidence="3">
    <location>
        <begin position="241"/>
        <end position="291"/>
    </location>
</feature>
<dbReference type="EMBL" id="CDPU01000001">
    <property type="protein sequence ID" value="CEO44631.1"/>
    <property type="molecule type" value="Genomic_DNA"/>
</dbReference>
<dbReference type="PROSITE" id="PS50181">
    <property type="entry name" value="FBOX"/>
    <property type="match status" value="1"/>
</dbReference>
<feature type="region of interest" description="Disordered" evidence="2">
    <location>
        <begin position="22"/>
        <end position="105"/>
    </location>
</feature>
<reference evidence="4" key="1">
    <citation type="submission" date="2015-01" db="EMBL/GenBank/DDBJ databases">
        <authorList>
            <person name="Durling Mikael"/>
        </authorList>
    </citation>
    <scope>NUCLEOTIDE SEQUENCE</scope>
</reference>
<dbReference type="InterPro" id="IPR036047">
    <property type="entry name" value="F-box-like_dom_sf"/>
</dbReference>
<protein>
    <recommendedName>
        <fullName evidence="3">F-box domain-containing protein</fullName>
    </recommendedName>
</protein>
<dbReference type="InterPro" id="IPR045464">
    <property type="entry name" value="Hrt3/FBXO9_C"/>
</dbReference>
<dbReference type="GO" id="GO:0031146">
    <property type="term" value="P:SCF-dependent proteasomal ubiquitin-dependent protein catabolic process"/>
    <property type="evidence" value="ECO:0007669"/>
    <property type="project" value="TreeGrafter"/>
</dbReference>
<dbReference type="GO" id="GO:0019005">
    <property type="term" value="C:SCF ubiquitin ligase complex"/>
    <property type="evidence" value="ECO:0007669"/>
    <property type="project" value="TreeGrafter"/>
</dbReference>
<name>A0A0B7JQ28_BIOOC</name>
<evidence type="ECO:0000256" key="1">
    <source>
        <dbReference type="ARBA" id="ARBA00022786"/>
    </source>
</evidence>
<sequence>MSGSKDPKNDLNSELESFRQQWISDLRHKDEPAAASTSSAGPLRPRAPSSSFQHPIPKSGYLPPSGGKKNVPVEDDDEYFQGRSFDELPAPSGHTLAEGPAQPSGERKLVSALDHFEEAMEKEAQGNMGASLTLYRKAYKNDVIVMVTNCVSLKLDNGVDKRYREKHFPGGSKPHAISHTSAATASSSTTAAKNSAPSQPGAAKPDEEPAQPLTIPELLASFAELSIEPSPPEVEGMPQPPCPIASVPDEILVHVLSDVAIHDIAAFARLSLVCKRLAYLVASEKRIWREVCLGSKFGFSGMRFHWNTNVDWTPLEEQEQEEQADDGTLVSMRELEARRRAESLAVTHSLTPAVYRSWKAMFRHRPRIRFNGVYISTVNYVRSGQASTNQATWGGAPIHIVTYYRYLRFYRDGSAISLLTVSTPADVVHHMAKEQLESNRGRDRSHAHSLPSAVMQHGLKGRWRLSSAVDHPDASTLAEQEGDLYVETEGVGSQYVYLMDLSLRSAGKGARNNKLVWRGYHSYNKLTDDLAKFELKNDKPFFFSRVKSFGFGE</sequence>
<gene>
    <name evidence="4" type="ORF">BN869_000000686_1</name>
</gene>
<dbReference type="SUPFAM" id="SSF81383">
    <property type="entry name" value="F-box domain"/>
    <property type="match status" value="1"/>
</dbReference>
<dbReference type="Pfam" id="PF19270">
    <property type="entry name" value="FBO_C"/>
    <property type="match status" value="1"/>
</dbReference>
<accession>A0A0B7JQ28</accession>
<keyword evidence="1" id="KW-0833">Ubl conjugation pathway</keyword>
<evidence type="ECO:0000256" key="2">
    <source>
        <dbReference type="SAM" id="MobiDB-lite"/>
    </source>
</evidence>
<evidence type="ECO:0000259" key="3">
    <source>
        <dbReference type="PROSITE" id="PS50181"/>
    </source>
</evidence>
<feature type="region of interest" description="Disordered" evidence="2">
    <location>
        <begin position="166"/>
        <end position="209"/>
    </location>
</feature>
<dbReference type="GO" id="GO:0005737">
    <property type="term" value="C:cytoplasm"/>
    <property type="evidence" value="ECO:0007669"/>
    <property type="project" value="TreeGrafter"/>
</dbReference>
<dbReference type="InterPro" id="IPR001810">
    <property type="entry name" value="F-box_dom"/>
</dbReference>